<dbReference type="Gramene" id="OIW18121">
    <property type="protein sequence ID" value="OIW18121"/>
    <property type="gene ID" value="TanjilG_22319"/>
</dbReference>
<evidence type="ECO:0000313" key="1">
    <source>
        <dbReference type="EMBL" id="OIW18121.1"/>
    </source>
</evidence>
<evidence type="ECO:0000313" key="2">
    <source>
        <dbReference type="Proteomes" id="UP000188354"/>
    </source>
</evidence>
<accession>A0A1J7HZC1</accession>
<name>A0A1J7HZC1_LUPAN</name>
<gene>
    <name evidence="1" type="ORF">TanjilG_22319</name>
</gene>
<reference evidence="1 2" key="1">
    <citation type="journal article" date="2017" name="Plant Biotechnol. J.">
        <title>A comprehensive draft genome sequence for lupin (Lupinus angustifolius), an emerging health food: insights into plant-microbe interactions and legume evolution.</title>
        <authorList>
            <person name="Hane J.K."/>
            <person name="Ming Y."/>
            <person name="Kamphuis L.G."/>
            <person name="Nelson M.N."/>
            <person name="Garg G."/>
            <person name="Atkins C.A."/>
            <person name="Bayer P.E."/>
            <person name="Bravo A."/>
            <person name="Bringans S."/>
            <person name="Cannon S."/>
            <person name="Edwards D."/>
            <person name="Foley R."/>
            <person name="Gao L.L."/>
            <person name="Harrison M.J."/>
            <person name="Huang W."/>
            <person name="Hurgobin B."/>
            <person name="Li S."/>
            <person name="Liu C.W."/>
            <person name="McGrath A."/>
            <person name="Morahan G."/>
            <person name="Murray J."/>
            <person name="Weller J."/>
            <person name="Jian J."/>
            <person name="Singh K.B."/>
        </authorList>
    </citation>
    <scope>NUCLEOTIDE SEQUENCE [LARGE SCALE GENOMIC DNA]</scope>
    <source>
        <strain evidence="2">cv. Tanjil</strain>
        <tissue evidence="1">Whole plant</tissue>
    </source>
</reference>
<dbReference type="EMBL" id="CM007361">
    <property type="protein sequence ID" value="OIW18121.1"/>
    <property type="molecule type" value="Genomic_DNA"/>
</dbReference>
<protein>
    <submittedName>
        <fullName evidence="1">Uncharacterized protein</fullName>
    </submittedName>
</protein>
<proteinExistence type="predicted"/>
<organism evidence="1 2">
    <name type="scientific">Lupinus angustifolius</name>
    <name type="common">Narrow-leaved blue lupine</name>
    <dbReference type="NCBI Taxonomy" id="3871"/>
    <lineage>
        <taxon>Eukaryota</taxon>
        <taxon>Viridiplantae</taxon>
        <taxon>Streptophyta</taxon>
        <taxon>Embryophyta</taxon>
        <taxon>Tracheophyta</taxon>
        <taxon>Spermatophyta</taxon>
        <taxon>Magnoliopsida</taxon>
        <taxon>eudicotyledons</taxon>
        <taxon>Gunneridae</taxon>
        <taxon>Pentapetalae</taxon>
        <taxon>rosids</taxon>
        <taxon>fabids</taxon>
        <taxon>Fabales</taxon>
        <taxon>Fabaceae</taxon>
        <taxon>Papilionoideae</taxon>
        <taxon>50 kb inversion clade</taxon>
        <taxon>genistoids sensu lato</taxon>
        <taxon>core genistoids</taxon>
        <taxon>Genisteae</taxon>
        <taxon>Lupinus</taxon>
    </lineage>
</organism>
<sequence>MILEMQVYDKGTWLVSCKDVRKSFTNSSWYVPSGGSYQDLFDSNCNADMRDDISCTNGNSEDGVQTIDDPVTHQFC</sequence>
<keyword evidence="2" id="KW-1185">Reference proteome</keyword>
<dbReference type="Proteomes" id="UP000188354">
    <property type="component" value="Chromosome LG01"/>
</dbReference>
<dbReference type="AlphaFoldDB" id="A0A1J7HZC1"/>